<evidence type="ECO:0000313" key="3">
    <source>
        <dbReference type="Proteomes" id="UP001595973"/>
    </source>
</evidence>
<keyword evidence="2" id="KW-0315">Glutamine amidotransferase</keyword>
<reference evidence="3" key="1">
    <citation type="journal article" date="2019" name="Int. J. Syst. Evol. Microbiol.">
        <title>The Global Catalogue of Microorganisms (GCM) 10K type strain sequencing project: providing services to taxonomists for standard genome sequencing and annotation.</title>
        <authorList>
            <consortium name="The Broad Institute Genomics Platform"/>
            <consortium name="The Broad Institute Genome Sequencing Center for Infectious Disease"/>
            <person name="Wu L."/>
            <person name="Ma J."/>
        </authorList>
    </citation>
    <scope>NUCLEOTIDE SEQUENCE [LARGE SCALE GENOMIC DNA]</scope>
    <source>
        <strain evidence="3">CGMCC 4.7283</strain>
    </source>
</reference>
<dbReference type="PROSITE" id="PS51273">
    <property type="entry name" value="GATASE_TYPE_1"/>
    <property type="match status" value="1"/>
</dbReference>
<dbReference type="InterPro" id="IPR017926">
    <property type="entry name" value="GATASE"/>
</dbReference>
<comment type="caution">
    <text evidence="2">The sequence shown here is derived from an EMBL/GenBank/DDBJ whole genome shotgun (WGS) entry which is preliminary data.</text>
</comment>
<dbReference type="InterPro" id="IPR044992">
    <property type="entry name" value="ChyE-like"/>
</dbReference>
<protein>
    <submittedName>
        <fullName evidence="2">Glutamine amidotransferase</fullName>
    </submittedName>
</protein>
<dbReference type="PANTHER" id="PTHR42695:SF5">
    <property type="entry name" value="GLUTAMINE AMIDOTRANSFERASE YLR126C-RELATED"/>
    <property type="match status" value="1"/>
</dbReference>
<evidence type="ECO:0000259" key="1">
    <source>
        <dbReference type="Pfam" id="PF00117"/>
    </source>
</evidence>
<gene>
    <name evidence="2" type="ORF">ACFO5X_01870</name>
</gene>
<organism evidence="2 3">
    <name type="scientific">Seohaeicola nanhaiensis</name>
    <dbReference type="NCBI Taxonomy" id="1387282"/>
    <lineage>
        <taxon>Bacteria</taxon>
        <taxon>Pseudomonadati</taxon>
        <taxon>Pseudomonadota</taxon>
        <taxon>Alphaproteobacteria</taxon>
        <taxon>Rhodobacterales</taxon>
        <taxon>Roseobacteraceae</taxon>
        <taxon>Seohaeicola</taxon>
    </lineage>
</organism>
<name>A0ABV9KBA8_9RHOB</name>
<accession>A0ABV9KBA8</accession>
<feature type="domain" description="Glutamine amidotransferase" evidence="1">
    <location>
        <begin position="44"/>
        <end position="179"/>
    </location>
</feature>
<dbReference type="PANTHER" id="PTHR42695">
    <property type="entry name" value="GLUTAMINE AMIDOTRANSFERASE YLR126C-RELATED"/>
    <property type="match status" value="1"/>
</dbReference>
<dbReference type="Proteomes" id="UP001595973">
    <property type="component" value="Unassembled WGS sequence"/>
</dbReference>
<dbReference type="CDD" id="cd01741">
    <property type="entry name" value="GATase1_1"/>
    <property type="match status" value="1"/>
</dbReference>
<dbReference type="SUPFAM" id="SSF52317">
    <property type="entry name" value="Class I glutamine amidotransferase-like"/>
    <property type="match status" value="1"/>
</dbReference>
<dbReference type="Gene3D" id="3.40.50.880">
    <property type="match status" value="1"/>
</dbReference>
<dbReference type="Pfam" id="PF00117">
    <property type="entry name" value="GATase"/>
    <property type="match status" value="1"/>
</dbReference>
<evidence type="ECO:0000313" key="2">
    <source>
        <dbReference type="EMBL" id="MFC4667288.1"/>
    </source>
</evidence>
<sequence>MNKRVLLIRHNHGPDDDRIATCLAREGITADTRRPFAGDTLDGKVEDLAGVVIYGGPYSAYETKSHPFLNDEYRVIAAALDADIPMLGICQGAQMIAHHAGAWVGPLPEGWHEFGYYKVTPTAAGKDILPRPLHLAQAHYHTFDIPSGAESLASSVLFPNQAFRMGPKVYGFQFHAEQTKAGFTRWQNDFGPEEGRGVQSREEQTRLMHLHDAAQEAWFMGFLARLFPSDAEDVSNNP</sequence>
<keyword evidence="3" id="KW-1185">Reference proteome</keyword>
<dbReference type="EMBL" id="JBHSGI010000002">
    <property type="protein sequence ID" value="MFC4667288.1"/>
    <property type="molecule type" value="Genomic_DNA"/>
</dbReference>
<dbReference type="InterPro" id="IPR029062">
    <property type="entry name" value="Class_I_gatase-like"/>
</dbReference>
<dbReference type="RefSeq" id="WP_380715345.1">
    <property type="nucleotide sequence ID" value="NZ_JBHSGI010000002.1"/>
</dbReference>
<proteinExistence type="predicted"/>